<evidence type="ECO:0000256" key="1">
    <source>
        <dbReference type="ARBA" id="ARBA00022737"/>
    </source>
</evidence>
<evidence type="ECO:0000256" key="3">
    <source>
        <dbReference type="SAM" id="MobiDB-lite"/>
    </source>
</evidence>
<comment type="caution">
    <text evidence="4">The sequence shown here is derived from an EMBL/GenBank/DDBJ whole genome shotgun (WGS) entry which is preliminary data.</text>
</comment>
<dbReference type="InterPro" id="IPR011990">
    <property type="entry name" value="TPR-like_helical_dom_sf"/>
</dbReference>
<proteinExistence type="predicted"/>
<dbReference type="SUPFAM" id="SSF48452">
    <property type="entry name" value="TPR-like"/>
    <property type="match status" value="2"/>
</dbReference>
<name>A0ABP1NW77_XYLVO</name>
<dbReference type="Gene3D" id="1.25.40.10">
    <property type="entry name" value="Tetratricopeptide repeat domain"/>
    <property type="match status" value="2"/>
</dbReference>
<reference evidence="4 5" key="1">
    <citation type="submission" date="2024-08" db="EMBL/GenBank/DDBJ databases">
        <authorList>
            <person name="Will J Nash"/>
            <person name="Angela Man"/>
            <person name="Seanna McTaggart"/>
            <person name="Kendall Baker"/>
            <person name="Tom Barker"/>
            <person name="Leah Catchpole"/>
            <person name="Alex Durrant"/>
            <person name="Karim Gharbi"/>
            <person name="Naomi Irish"/>
            <person name="Gemy Kaithakottil"/>
            <person name="Debby Ku"/>
            <person name="Aaliyah Providence"/>
            <person name="Felix Shaw"/>
            <person name="David Swarbreck"/>
            <person name="Chris Watkins"/>
            <person name="Ann M. McCartney"/>
            <person name="Giulio Formenti"/>
            <person name="Alice Mouton"/>
            <person name="Noel Vella"/>
            <person name="Bjorn M von Reumont"/>
            <person name="Adriana Vella"/>
            <person name="Wilfried Haerty"/>
        </authorList>
    </citation>
    <scope>NUCLEOTIDE SEQUENCE [LARGE SCALE GENOMIC DNA]</scope>
</reference>
<keyword evidence="1" id="KW-0677">Repeat</keyword>
<dbReference type="InterPro" id="IPR019734">
    <property type="entry name" value="TPR_rpt"/>
</dbReference>
<dbReference type="Proteomes" id="UP001642520">
    <property type="component" value="Unassembled WGS sequence"/>
</dbReference>
<dbReference type="InterPro" id="IPR052628">
    <property type="entry name" value="CFAP70"/>
</dbReference>
<evidence type="ECO:0008006" key="6">
    <source>
        <dbReference type="Google" id="ProtNLM"/>
    </source>
</evidence>
<sequence length="1083" mass="125857">MEDWMRWQTTVDEKNIEITVHSIENVIRKEDITVSFIVEHNNIILGESSPIFIKSNCDENLSIHIIDFVVNLQVNLSDKNSLDCLVSTPALIKAIEHVGYEQEELSIDSKDESKKRSIFSTKTPAPSSTILGVCNVDFIPIILGEEKLTEKVILETSTFSFDGTSVSWQNLPLLTITISQDLIPFFQSIGTVNFLHITIESIYNPPESFTENSRYKAGTIAFVENEVPTNIIFDHGVFTKYRDVERTKRWNTLRHVENRAQLSKYKLDCDFMDVKNELKKQFDLAKTTCEDVPRIEWNSLHRCILREEGIKAMLNHITIHRYWPFQFEVTEETSVTKSKASLTPSTQLYQCYVDLSELLFPGNKSCRIVKQLYKYSPTDIIDKVGLEQNIFVSEPPRKEVKEKDKKSKTSKRTKSNQSEDETVPSTPVTTIGSEEPTVVVIEMELYEPLIPSRVDIDYKHLITELIPEQERKQHYPYTADLAETQYIHCVQKLAEVLTESYRDFCDENEGKYISEKKQPKKYCFDPESDELTCFTQYLYKSGVYLTVYNTLKMKVPMLIDQKFELPKNLVDFSKSHDFIVSVYTYLVEQMHVAINTMVEGRFPIDLQDDTDLKKIYFYANEAYELGDIDGAKMYYTKLISSNKSDPYLWTQYAIFLNKIGDRNSAKECSLEAIKLDRQYAIAHYYSQPMSWVFITRGAISSKSAQTGRTSLPMAKDGATSNKYPIRWLTVVVTNSNELSRAQLRFKWITRLMVQAIILFKNKEYKEAEVLLKAIVEFHPRFFEGWAVLHLFYIRTEYYPGLDLTLRVAEKCMQDKTRTITCDQEPLSWTSVHCPSDNVYMSVATFLLKLNFCEFAGIALAEEMSNSNRSTHILYYMAVEHYLCDRYEDALSHLEEVRCNYGMDYSVSSLMGHCYYKMGNIEKGLECYEFARMLFDRPDNLHLVEVRLGYHYYGAGDFNRARRIFLHACKFSPSSLTWLGVGICCYELNQLHEAEVSLTEANRIDNYNPEIWGYLCLLNMTLERYDEFSQCYAEMIKNNLKNRKLWLRITNLMKALNYAPPRSVESDDFVENHSTEQSEEQFEN</sequence>
<accession>A0ABP1NW77</accession>
<dbReference type="SMART" id="SM00028">
    <property type="entry name" value="TPR"/>
    <property type="match status" value="5"/>
</dbReference>
<dbReference type="PANTHER" id="PTHR44314">
    <property type="entry name" value="CILIA- AND FLAGELLA-ASSOCIATED PROTEIN 70"/>
    <property type="match status" value="1"/>
</dbReference>
<protein>
    <recommendedName>
        <fullName evidence="6">Tetratricopeptide repeat protein 18</fullName>
    </recommendedName>
</protein>
<evidence type="ECO:0000313" key="4">
    <source>
        <dbReference type="EMBL" id="CAL7945266.1"/>
    </source>
</evidence>
<keyword evidence="2" id="KW-0802">TPR repeat</keyword>
<feature type="compositionally biased region" description="Basic and acidic residues" evidence="3">
    <location>
        <begin position="395"/>
        <end position="407"/>
    </location>
</feature>
<organism evidence="4 5">
    <name type="scientific">Xylocopa violacea</name>
    <name type="common">Violet carpenter bee</name>
    <name type="synonym">Apis violacea</name>
    <dbReference type="NCBI Taxonomy" id="135666"/>
    <lineage>
        <taxon>Eukaryota</taxon>
        <taxon>Metazoa</taxon>
        <taxon>Ecdysozoa</taxon>
        <taxon>Arthropoda</taxon>
        <taxon>Hexapoda</taxon>
        <taxon>Insecta</taxon>
        <taxon>Pterygota</taxon>
        <taxon>Neoptera</taxon>
        <taxon>Endopterygota</taxon>
        <taxon>Hymenoptera</taxon>
        <taxon>Apocrita</taxon>
        <taxon>Aculeata</taxon>
        <taxon>Apoidea</taxon>
        <taxon>Anthophila</taxon>
        <taxon>Apidae</taxon>
        <taxon>Xylocopa</taxon>
        <taxon>Xylocopa</taxon>
    </lineage>
</organism>
<keyword evidence="5" id="KW-1185">Reference proteome</keyword>
<evidence type="ECO:0000313" key="5">
    <source>
        <dbReference type="Proteomes" id="UP001642520"/>
    </source>
</evidence>
<dbReference type="EMBL" id="CAXAJV020001293">
    <property type="protein sequence ID" value="CAL7945266.1"/>
    <property type="molecule type" value="Genomic_DNA"/>
</dbReference>
<feature type="region of interest" description="Disordered" evidence="3">
    <location>
        <begin position="1064"/>
        <end position="1083"/>
    </location>
</feature>
<evidence type="ECO:0000256" key="2">
    <source>
        <dbReference type="ARBA" id="ARBA00022803"/>
    </source>
</evidence>
<feature type="region of interest" description="Disordered" evidence="3">
    <location>
        <begin position="395"/>
        <end position="431"/>
    </location>
</feature>
<dbReference type="PANTHER" id="PTHR44314:SF1">
    <property type="entry name" value="CILIA- AND FLAGELLA-ASSOCIATED PROTEIN 70"/>
    <property type="match status" value="1"/>
</dbReference>
<gene>
    <name evidence="4" type="ORF">XYLVIOL_LOCUS7117</name>
</gene>